<feature type="non-terminal residue" evidence="1">
    <location>
        <position position="147"/>
    </location>
</feature>
<evidence type="ECO:0000313" key="2">
    <source>
        <dbReference type="Proteomes" id="UP000799428"/>
    </source>
</evidence>
<name>A0A6G1KMK3_9PLEO</name>
<feature type="non-terminal residue" evidence="1">
    <location>
        <position position="1"/>
    </location>
</feature>
<dbReference type="Proteomes" id="UP000799428">
    <property type="component" value="Unassembled WGS sequence"/>
</dbReference>
<proteinExistence type="predicted"/>
<sequence length="147" mass="17057">PIVRPDFPTQVRDRSPVVGLSPDSRLRTCFRIGEAINTGRQAVKEGKCIILELYARVLSSRRDNTKQSFVFCDLYHKKAPYINAVYDIRFWGSIDQFDHDSSRLLQGTKLCRCIGRMKKEKGQWTFAILSIWEATWDDVMWVEGIIN</sequence>
<organism evidence="1 2">
    <name type="scientific">Pleomassaria siparia CBS 279.74</name>
    <dbReference type="NCBI Taxonomy" id="1314801"/>
    <lineage>
        <taxon>Eukaryota</taxon>
        <taxon>Fungi</taxon>
        <taxon>Dikarya</taxon>
        <taxon>Ascomycota</taxon>
        <taxon>Pezizomycotina</taxon>
        <taxon>Dothideomycetes</taxon>
        <taxon>Pleosporomycetidae</taxon>
        <taxon>Pleosporales</taxon>
        <taxon>Pleomassariaceae</taxon>
        <taxon>Pleomassaria</taxon>
    </lineage>
</organism>
<gene>
    <name evidence="1" type="ORF">K504DRAFT_361300</name>
</gene>
<dbReference type="EMBL" id="MU005765">
    <property type="protein sequence ID" value="KAF2713863.1"/>
    <property type="molecule type" value="Genomic_DNA"/>
</dbReference>
<dbReference type="AlphaFoldDB" id="A0A6G1KMK3"/>
<keyword evidence="2" id="KW-1185">Reference proteome</keyword>
<evidence type="ECO:0000313" key="1">
    <source>
        <dbReference type="EMBL" id="KAF2713863.1"/>
    </source>
</evidence>
<dbReference type="OrthoDB" id="5397183at2759"/>
<reference evidence="1" key="1">
    <citation type="journal article" date="2020" name="Stud. Mycol.">
        <title>101 Dothideomycetes genomes: a test case for predicting lifestyles and emergence of pathogens.</title>
        <authorList>
            <person name="Haridas S."/>
            <person name="Albert R."/>
            <person name="Binder M."/>
            <person name="Bloem J."/>
            <person name="Labutti K."/>
            <person name="Salamov A."/>
            <person name="Andreopoulos B."/>
            <person name="Baker S."/>
            <person name="Barry K."/>
            <person name="Bills G."/>
            <person name="Bluhm B."/>
            <person name="Cannon C."/>
            <person name="Castanera R."/>
            <person name="Culley D."/>
            <person name="Daum C."/>
            <person name="Ezra D."/>
            <person name="Gonzalez J."/>
            <person name="Henrissat B."/>
            <person name="Kuo A."/>
            <person name="Liang C."/>
            <person name="Lipzen A."/>
            <person name="Lutzoni F."/>
            <person name="Magnuson J."/>
            <person name="Mondo S."/>
            <person name="Nolan M."/>
            <person name="Ohm R."/>
            <person name="Pangilinan J."/>
            <person name="Park H.-J."/>
            <person name="Ramirez L."/>
            <person name="Alfaro M."/>
            <person name="Sun H."/>
            <person name="Tritt A."/>
            <person name="Yoshinaga Y."/>
            <person name="Zwiers L.-H."/>
            <person name="Turgeon B."/>
            <person name="Goodwin S."/>
            <person name="Spatafora J."/>
            <person name="Crous P."/>
            <person name="Grigoriev I."/>
        </authorList>
    </citation>
    <scope>NUCLEOTIDE SEQUENCE</scope>
    <source>
        <strain evidence="1">CBS 279.74</strain>
    </source>
</reference>
<accession>A0A6G1KMK3</accession>
<protein>
    <submittedName>
        <fullName evidence="1">Uncharacterized protein</fullName>
    </submittedName>
</protein>